<feature type="transmembrane region" description="Helical" evidence="10">
    <location>
        <begin position="235"/>
        <end position="254"/>
    </location>
</feature>
<evidence type="ECO:0000256" key="5">
    <source>
        <dbReference type="ARBA" id="ARBA00022729"/>
    </source>
</evidence>
<dbReference type="InterPro" id="IPR008457">
    <property type="entry name" value="Cu-R_CopD_dom"/>
</dbReference>
<keyword evidence="2" id="KW-1003">Cell membrane</keyword>
<comment type="subcellular location">
    <subcellularLocation>
        <location evidence="1">Cell membrane</location>
        <topology evidence="1">Multi-pass membrane protein</topology>
    </subcellularLocation>
</comment>
<evidence type="ECO:0000256" key="3">
    <source>
        <dbReference type="ARBA" id="ARBA00022692"/>
    </source>
</evidence>
<evidence type="ECO:0000313" key="14">
    <source>
        <dbReference type="EMBL" id="MDA0142504.1"/>
    </source>
</evidence>
<feature type="transmembrane region" description="Helical" evidence="10">
    <location>
        <begin position="499"/>
        <end position="521"/>
    </location>
</feature>
<keyword evidence="15" id="KW-1185">Reference proteome</keyword>
<organism evidence="14 15">
    <name type="scientific">Solirubrobacter deserti</name>
    <dbReference type="NCBI Taxonomy" id="2282478"/>
    <lineage>
        <taxon>Bacteria</taxon>
        <taxon>Bacillati</taxon>
        <taxon>Actinomycetota</taxon>
        <taxon>Thermoleophilia</taxon>
        <taxon>Solirubrobacterales</taxon>
        <taxon>Solirubrobacteraceae</taxon>
        <taxon>Solirubrobacter</taxon>
    </lineage>
</organism>
<dbReference type="EMBL" id="JAPCID010000096">
    <property type="protein sequence ID" value="MDA0142504.1"/>
    <property type="molecule type" value="Genomic_DNA"/>
</dbReference>
<evidence type="ECO:0000256" key="8">
    <source>
        <dbReference type="ARBA" id="ARBA00023136"/>
    </source>
</evidence>
<feature type="transmembrane region" description="Helical" evidence="10">
    <location>
        <begin position="383"/>
        <end position="403"/>
    </location>
</feature>
<dbReference type="PANTHER" id="PTHR34820">
    <property type="entry name" value="INNER MEMBRANE PROTEIN YEBZ"/>
    <property type="match status" value="1"/>
</dbReference>
<feature type="transmembrane region" description="Helical" evidence="10">
    <location>
        <begin position="346"/>
        <end position="363"/>
    </location>
</feature>
<dbReference type="Proteomes" id="UP001147700">
    <property type="component" value="Unassembled WGS sequence"/>
</dbReference>
<evidence type="ECO:0000256" key="6">
    <source>
        <dbReference type="ARBA" id="ARBA00022989"/>
    </source>
</evidence>
<keyword evidence="4" id="KW-0479">Metal-binding</keyword>
<name>A0ABT4RV84_9ACTN</name>
<dbReference type="RefSeq" id="WP_202956531.1">
    <property type="nucleotide sequence ID" value="NZ_JAPCID010000096.1"/>
</dbReference>
<protein>
    <submittedName>
        <fullName evidence="14">CopD family protein</fullName>
    </submittedName>
</protein>
<keyword evidence="3 10" id="KW-0812">Transmembrane</keyword>
<keyword evidence="8 10" id="KW-0472">Membrane</keyword>
<feature type="transmembrane region" description="Helical" evidence="10">
    <location>
        <begin position="456"/>
        <end position="478"/>
    </location>
</feature>
<gene>
    <name evidence="14" type="ORF">OJ962_33780</name>
</gene>
<feature type="domain" description="CopC" evidence="12">
    <location>
        <begin position="24"/>
        <end position="120"/>
    </location>
</feature>
<feature type="chain" id="PRO_5045171336" evidence="11">
    <location>
        <begin position="24"/>
        <end position="642"/>
    </location>
</feature>
<dbReference type="Pfam" id="PF05425">
    <property type="entry name" value="CopD"/>
    <property type="match status" value="1"/>
</dbReference>
<evidence type="ECO:0000256" key="9">
    <source>
        <dbReference type="SAM" id="MobiDB-lite"/>
    </source>
</evidence>
<dbReference type="SUPFAM" id="SSF81296">
    <property type="entry name" value="E set domains"/>
    <property type="match status" value="1"/>
</dbReference>
<evidence type="ECO:0000256" key="10">
    <source>
        <dbReference type="SAM" id="Phobius"/>
    </source>
</evidence>
<evidence type="ECO:0000256" key="4">
    <source>
        <dbReference type="ARBA" id="ARBA00022723"/>
    </source>
</evidence>
<dbReference type="InterPro" id="IPR014756">
    <property type="entry name" value="Ig_E-set"/>
</dbReference>
<keyword evidence="7" id="KW-0186">Copper</keyword>
<reference evidence="14" key="1">
    <citation type="submission" date="2022-10" db="EMBL/GenBank/DDBJ databases">
        <title>The WGS of Solirubrobacter sp. CPCC 204708.</title>
        <authorList>
            <person name="Jiang Z."/>
        </authorList>
    </citation>
    <scope>NUCLEOTIDE SEQUENCE</scope>
    <source>
        <strain evidence="14">CPCC 204708</strain>
    </source>
</reference>
<evidence type="ECO:0000256" key="7">
    <source>
        <dbReference type="ARBA" id="ARBA00023008"/>
    </source>
</evidence>
<keyword evidence="6 10" id="KW-1133">Transmembrane helix</keyword>
<feature type="transmembrane region" description="Helical" evidence="10">
    <location>
        <begin position="153"/>
        <end position="171"/>
    </location>
</feature>
<dbReference type="Pfam" id="PF04234">
    <property type="entry name" value="CopC"/>
    <property type="match status" value="1"/>
</dbReference>
<feature type="transmembrane region" description="Helical" evidence="10">
    <location>
        <begin position="191"/>
        <end position="212"/>
    </location>
</feature>
<feature type="compositionally biased region" description="Low complexity" evidence="9">
    <location>
        <begin position="265"/>
        <end position="323"/>
    </location>
</feature>
<dbReference type="Gene3D" id="2.60.40.1220">
    <property type="match status" value="1"/>
</dbReference>
<accession>A0ABT4RV84</accession>
<feature type="region of interest" description="Disordered" evidence="9">
    <location>
        <begin position="263"/>
        <end position="323"/>
    </location>
</feature>
<sequence length="642" mass="65098">MRRLLALCLALAAGLVAPASALAHATLQSTIPERGEQLNAPPAEVVFVFDEAVEASFGAVRVFDATGQEVQTGEAYHPENRGERIAIKLRDGLGDGTYTATYRLVSADGHPISSGYVFTVGEGAAPSASLDELLAAGGGTSSTANTALAVARGFQYAAIAIGLGALIFFLACWRPTRRRSAPFVARLERILLVAAITGFASAFVAVILQGWVGQGGSLLDAVSPSVFTEVLGTRWGRAWGIGAAVWLLVIAVLFTRPLREGEEGGAVPAADAPGDAAPNGGGSPAAMGGSPALANGGSPAPAMGGTPTPANDGSPGPSGGVATAAAPATALAAPATAGPALSTGKVIGLAVPLFALSLLPSLGGHTSVQQPVAVLLPANVVHVLAMSAWLGGIAVLVLALRAATAGVAPEQRTPLLAGTIGRFSLLATIALPVLIVSGVVQSLIEVGSWAALLDTAFGRSVLIKIAVAVLILAAGVYNRQKLVPALKALTGSPGRIGALLRRVLVVELALGFVALGATAALSSYSPSTAVSAGPFSTTVNVGPARAEITVDPARVGPNETHLYLFDRETGAPFAAEREVRLTAEMPERNIAKIELEPNVAGPGHYVVNAASLGVEGDWIMQLTVRVSDFDEYPAKFTVPIDG</sequence>
<evidence type="ECO:0000256" key="11">
    <source>
        <dbReference type="SAM" id="SignalP"/>
    </source>
</evidence>
<feature type="signal peptide" evidence="11">
    <location>
        <begin position="1"/>
        <end position="23"/>
    </location>
</feature>
<evidence type="ECO:0000259" key="13">
    <source>
        <dbReference type="Pfam" id="PF05425"/>
    </source>
</evidence>
<dbReference type="PANTHER" id="PTHR34820:SF4">
    <property type="entry name" value="INNER MEMBRANE PROTEIN YEBZ"/>
    <property type="match status" value="1"/>
</dbReference>
<evidence type="ECO:0000259" key="12">
    <source>
        <dbReference type="Pfam" id="PF04234"/>
    </source>
</evidence>
<feature type="transmembrane region" description="Helical" evidence="10">
    <location>
        <begin position="423"/>
        <end position="444"/>
    </location>
</feature>
<dbReference type="InterPro" id="IPR032694">
    <property type="entry name" value="CopC/D"/>
</dbReference>
<keyword evidence="5 11" id="KW-0732">Signal</keyword>
<evidence type="ECO:0000256" key="1">
    <source>
        <dbReference type="ARBA" id="ARBA00004651"/>
    </source>
</evidence>
<evidence type="ECO:0000313" key="15">
    <source>
        <dbReference type="Proteomes" id="UP001147700"/>
    </source>
</evidence>
<dbReference type="InterPro" id="IPR007348">
    <property type="entry name" value="CopC_dom"/>
</dbReference>
<proteinExistence type="predicted"/>
<comment type="caution">
    <text evidence="14">The sequence shown here is derived from an EMBL/GenBank/DDBJ whole genome shotgun (WGS) entry which is preliminary data.</text>
</comment>
<feature type="domain" description="Copper resistance protein D" evidence="13">
    <location>
        <begin position="419"/>
        <end position="521"/>
    </location>
</feature>
<evidence type="ECO:0000256" key="2">
    <source>
        <dbReference type="ARBA" id="ARBA00022475"/>
    </source>
</evidence>
<dbReference type="InterPro" id="IPR014755">
    <property type="entry name" value="Cu-Rt/internalin_Ig-like"/>
</dbReference>